<organism evidence="2 3">
    <name type="scientific">Ureibacillus galli</name>
    <dbReference type="NCBI Taxonomy" id="2762222"/>
    <lineage>
        <taxon>Bacteria</taxon>
        <taxon>Bacillati</taxon>
        <taxon>Bacillota</taxon>
        <taxon>Bacilli</taxon>
        <taxon>Bacillales</taxon>
        <taxon>Caryophanaceae</taxon>
        <taxon>Ureibacillus</taxon>
    </lineage>
</organism>
<dbReference type="RefSeq" id="WP_191707421.1">
    <property type="nucleotide sequence ID" value="NZ_JACSQA010000012.1"/>
</dbReference>
<evidence type="ECO:0000313" key="3">
    <source>
        <dbReference type="Proteomes" id="UP000640930"/>
    </source>
</evidence>
<sequence length="111" mass="12555">MTKNRNRNTSRYPDQIQQEKIDDLKTDIFIAKLGAIGGLISTIGGIISTTASFLAVQDLLNDLEEIKSEVITNTANGSKNIGNNPDVDKRIENLERQMQYLIQEFQNMKRK</sequence>
<reference evidence="2 3" key="1">
    <citation type="submission" date="2020-08" db="EMBL/GenBank/DDBJ databases">
        <title>A Genomic Blueprint of the Chicken Gut Microbiome.</title>
        <authorList>
            <person name="Gilroy R."/>
            <person name="Ravi A."/>
            <person name="Getino M."/>
            <person name="Pursley I."/>
            <person name="Horton D.L."/>
            <person name="Alikhan N.-F."/>
            <person name="Baker D."/>
            <person name="Gharbi K."/>
            <person name="Hall N."/>
            <person name="Watson M."/>
            <person name="Adriaenssens E.M."/>
            <person name="Foster-Nyarko E."/>
            <person name="Jarju S."/>
            <person name="Secka A."/>
            <person name="Antonio M."/>
            <person name="Oren A."/>
            <person name="Chaudhuri R."/>
            <person name="La Ragione R.M."/>
            <person name="Hildebrand F."/>
            <person name="Pallen M.J."/>
        </authorList>
    </citation>
    <scope>NUCLEOTIDE SEQUENCE [LARGE SCALE GENOMIC DNA]</scope>
    <source>
        <strain evidence="2 3">Re31</strain>
    </source>
</reference>
<dbReference type="EMBL" id="JACSQA010000012">
    <property type="protein sequence ID" value="MBD8026944.1"/>
    <property type="molecule type" value="Genomic_DNA"/>
</dbReference>
<dbReference type="Proteomes" id="UP000640930">
    <property type="component" value="Unassembled WGS sequence"/>
</dbReference>
<evidence type="ECO:0000313" key="2">
    <source>
        <dbReference type="EMBL" id="MBD8026944.1"/>
    </source>
</evidence>
<keyword evidence="3" id="KW-1185">Reference proteome</keyword>
<evidence type="ECO:0008006" key="4">
    <source>
        <dbReference type="Google" id="ProtNLM"/>
    </source>
</evidence>
<gene>
    <name evidence="2" type="ORF">H9636_09755</name>
</gene>
<comment type="caution">
    <text evidence="2">The sequence shown here is derived from an EMBL/GenBank/DDBJ whole genome shotgun (WGS) entry which is preliminary data.</text>
</comment>
<name>A0ABR8XCN9_9BACL</name>
<proteinExistence type="predicted"/>
<accession>A0ABR8XCN9</accession>
<evidence type="ECO:0000256" key="1">
    <source>
        <dbReference type="SAM" id="Coils"/>
    </source>
</evidence>
<protein>
    <recommendedName>
        <fullName evidence="4">Translation initiation factor 2</fullName>
    </recommendedName>
</protein>
<keyword evidence="1" id="KW-0175">Coiled coil</keyword>
<feature type="coiled-coil region" evidence="1">
    <location>
        <begin position="84"/>
        <end position="111"/>
    </location>
</feature>